<gene>
    <name evidence="2" type="ORF">A2122_00335</name>
</gene>
<sequence length="167" mass="17850">MKKNSDFTLQNFSKKNLGGFIHPNFSERNLGGFTLIELLVVIGILAILAGVVIVAVNPGRQFALTRNTKRQAAITQILSAIQQNKVENSGNFNCAVALPAAATNMGSDVAGGDYDIAACIVPTYIVTLPFDPSTGNYTDNTTYDTQYEVFQDAVSGQVTVTAPDTEI</sequence>
<keyword evidence="1" id="KW-0472">Membrane</keyword>
<dbReference type="NCBIfam" id="TIGR02532">
    <property type="entry name" value="IV_pilin_GFxxxE"/>
    <property type="match status" value="1"/>
</dbReference>
<organism evidence="2 3">
    <name type="scientific">Candidatus Liptonbacteria bacterium GWB1_49_6</name>
    <dbReference type="NCBI Taxonomy" id="1798644"/>
    <lineage>
        <taxon>Bacteria</taxon>
        <taxon>Candidatus Liptoniibacteriota</taxon>
    </lineage>
</organism>
<dbReference type="InterPro" id="IPR045584">
    <property type="entry name" value="Pilin-like"/>
</dbReference>
<proteinExistence type="predicted"/>
<dbReference type="PANTHER" id="PTHR30093">
    <property type="entry name" value="GENERAL SECRETION PATHWAY PROTEIN G"/>
    <property type="match status" value="1"/>
</dbReference>
<evidence type="ECO:0000256" key="1">
    <source>
        <dbReference type="SAM" id="Phobius"/>
    </source>
</evidence>
<dbReference type="SUPFAM" id="SSF54523">
    <property type="entry name" value="Pili subunits"/>
    <property type="match status" value="1"/>
</dbReference>
<name>A0A1G2C5D0_9BACT</name>
<dbReference type="Pfam" id="PF07963">
    <property type="entry name" value="N_methyl"/>
    <property type="match status" value="1"/>
</dbReference>
<evidence type="ECO:0000313" key="3">
    <source>
        <dbReference type="Proteomes" id="UP000176648"/>
    </source>
</evidence>
<dbReference type="Gene3D" id="3.30.700.10">
    <property type="entry name" value="Glycoprotein, Type 4 Pilin"/>
    <property type="match status" value="1"/>
</dbReference>
<dbReference type="PROSITE" id="PS00409">
    <property type="entry name" value="PROKAR_NTER_METHYL"/>
    <property type="match status" value="1"/>
</dbReference>
<evidence type="ECO:0000313" key="2">
    <source>
        <dbReference type="EMBL" id="OGY96632.1"/>
    </source>
</evidence>
<accession>A0A1G2C5D0</accession>
<dbReference type="EMBL" id="MHKU01000026">
    <property type="protein sequence ID" value="OGY96632.1"/>
    <property type="molecule type" value="Genomic_DNA"/>
</dbReference>
<dbReference type="AlphaFoldDB" id="A0A1G2C5D0"/>
<dbReference type="InterPro" id="IPR012902">
    <property type="entry name" value="N_methyl_site"/>
</dbReference>
<protein>
    <recommendedName>
        <fullName evidence="4">Type II secretion system protein GspG C-terminal domain-containing protein</fullName>
    </recommendedName>
</protein>
<comment type="caution">
    <text evidence="2">The sequence shown here is derived from an EMBL/GenBank/DDBJ whole genome shotgun (WGS) entry which is preliminary data.</text>
</comment>
<feature type="transmembrane region" description="Helical" evidence="1">
    <location>
        <begin position="33"/>
        <end position="56"/>
    </location>
</feature>
<reference evidence="2 3" key="1">
    <citation type="journal article" date="2016" name="Nat. Commun.">
        <title>Thousands of microbial genomes shed light on interconnected biogeochemical processes in an aquifer system.</title>
        <authorList>
            <person name="Anantharaman K."/>
            <person name="Brown C.T."/>
            <person name="Hug L.A."/>
            <person name="Sharon I."/>
            <person name="Castelle C.J."/>
            <person name="Probst A.J."/>
            <person name="Thomas B.C."/>
            <person name="Singh A."/>
            <person name="Wilkins M.J."/>
            <person name="Karaoz U."/>
            <person name="Brodie E.L."/>
            <person name="Williams K.H."/>
            <person name="Hubbard S.S."/>
            <person name="Banfield J.F."/>
        </authorList>
    </citation>
    <scope>NUCLEOTIDE SEQUENCE [LARGE SCALE GENOMIC DNA]</scope>
</reference>
<keyword evidence="1" id="KW-1133">Transmembrane helix</keyword>
<feature type="non-terminal residue" evidence="2">
    <location>
        <position position="167"/>
    </location>
</feature>
<keyword evidence="1" id="KW-0812">Transmembrane</keyword>
<dbReference type="Proteomes" id="UP000176648">
    <property type="component" value="Unassembled WGS sequence"/>
</dbReference>
<evidence type="ECO:0008006" key="4">
    <source>
        <dbReference type="Google" id="ProtNLM"/>
    </source>
</evidence>
<dbReference type="STRING" id="1798644.A2122_00335"/>